<dbReference type="PANTHER" id="PTHR11669:SF0">
    <property type="entry name" value="PROTEIN STICHEL-LIKE 2"/>
    <property type="match status" value="1"/>
</dbReference>
<evidence type="ECO:0000256" key="7">
    <source>
        <dbReference type="ARBA" id="ARBA00022741"/>
    </source>
</evidence>
<dbReference type="GO" id="GO:0003677">
    <property type="term" value="F:DNA binding"/>
    <property type="evidence" value="ECO:0007669"/>
    <property type="project" value="InterPro"/>
</dbReference>
<dbReference type="GO" id="GO:0009360">
    <property type="term" value="C:DNA polymerase III complex"/>
    <property type="evidence" value="ECO:0007669"/>
    <property type="project" value="InterPro"/>
</dbReference>
<dbReference type="InterPro" id="IPR050238">
    <property type="entry name" value="DNA_Rep/Repair_Clamp_Loader"/>
</dbReference>
<dbReference type="EMBL" id="LR130778">
    <property type="protein sequence ID" value="VDN47658.1"/>
    <property type="molecule type" value="Genomic_DNA"/>
</dbReference>
<dbReference type="Gene3D" id="1.20.272.10">
    <property type="match status" value="1"/>
</dbReference>
<dbReference type="Gene3D" id="1.10.8.60">
    <property type="match status" value="1"/>
</dbReference>
<accession>A0A3P7PFI0</accession>
<dbReference type="Gene3D" id="3.40.50.300">
    <property type="entry name" value="P-loop containing nucleotide triphosphate hydrolases"/>
    <property type="match status" value="1"/>
</dbReference>
<dbReference type="FunFam" id="3.40.50.300:FF:000014">
    <property type="entry name" value="DNA polymerase III subunit gamma/tau"/>
    <property type="match status" value="1"/>
</dbReference>
<sequence length="533" mass="61043">MAYTALYRKWRPRSFKDLVGQDHIVKTLTNQIMSQRVTHAYLLCGTRGTGKTSTAKIFAQAINCDEPIEGNPCHRCPSCMDIEEKGSMNIIEIDAASNNGVDNIRDIRDEVKYTPTLGKYKVYIIDEVHMLSTGAFNALLKTLEEPPKHVIFILATTEPHKIPATVLSRCQRYDFKRITIETITGALKSYMVQENITIEEKAINYIAKVANGSMRDALSILDQCIAFYIGEDVTLEKVLDVLGAVDHEVFAQLTDALLDRNAKACMDIVEKITMQGRDILQFILDTVNHLRNLLVVKSVDEPDEILDMTMDQILLLKTQSIRFKEETILYYIKQLSNLENKIKYMSGERILLEVELLKLCNPDMDDTNEGLRHRLTYLEETVKKGIMVHETLPEKQTSKEAPKKSLQKVIDIDAVPEDIKQVIHNWKGVVEHTHTVTKAFLKSAFPINLEDDVVYIVCDSEIGKNHLSQEENMGKIDHVLKQMFDKKFNIKVIDQEDYNQITQRQMSKDESLKDAKNVYEQIKSKINFDIEIR</sequence>
<keyword evidence="4 13" id="KW-0548">Nucleotidyltransferase</keyword>
<dbReference type="Pfam" id="PF22608">
    <property type="entry name" value="DNAX_ATPase_lid"/>
    <property type="match status" value="1"/>
</dbReference>
<dbReference type="InterPro" id="IPR027417">
    <property type="entry name" value="P-loop_NTPase"/>
</dbReference>
<keyword evidence="3 13" id="KW-0808">Transferase</keyword>
<evidence type="ECO:0000313" key="13">
    <source>
        <dbReference type="EMBL" id="VDN47658.1"/>
    </source>
</evidence>
<evidence type="ECO:0000256" key="8">
    <source>
        <dbReference type="ARBA" id="ARBA00022833"/>
    </source>
</evidence>
<evidence type="ECO:0000256" key="5">
    <source>
        <dbReference type="ARBA" id="ARBA00022705"/>
    </source>
</evidence>
<keyword evidence="9" id="KW-0067">ATP-binding</keyword>
<organism evidence="13 14">
    <name type="scientific">Petrocella atlantisensis</name>
    <dbReference type="NCBI Taxonomy" id="2173034"/>
    <lineage>
        <taxon>Bacteria</taxon>
        <taxon>Bacillati</taxon>
        <taxon>Bacillota</taxon>
        <taxon>Clostridia</taxon>
        <taxon>Lachnospirales</taxon>
        <taxon>Vallitaleaceae</taxon>
        <taxon>Petrocella</taxon>
    </lineage>
</organism>
<dbReference type="Proteomes" id="UP000279029">
    <property type="component" value="Chromosome"/>
</dbReference>
<protein>
    <recommendedName>
        <fullName evidence="2">DNA-directed DNA polymerase</fullName>
        <ecNumber evidence="2">2.7.7.7</ecNumber>
    </recommendedName>
</protein>
<dbReference type="SUPFAM" id="SSF48019">
    <property type="entry name" value="post-AAA+ oligomerization domain-like"/>
    <property type="match status" value="1"/>
</dbReference>
<keyword evidence="10" id="KW-0239">DNA-directed DNA polymerase</keyword>
<dbReference type="RefSeq" id="WP_125136932.1">
    <property type="nucleotide sequence ID" value="NZ_LR130778.1"/>
</dbReference>
<dbReference type="NCBIfam" id="TIGR01128">
    <property type="entry name" value="holA"/>
    <property type="match status" value="1"/>
</dbReference>
<dbReference type="InterPro" id="IPR022754">
    <property type="entry name" value="DNA_pol_III_gamma-3"/>
</dbReference>
<evidence type="ECO:0000256" key="3">
    <source>
        <dbReference type="ARBA" id="ARBA00022679"/>
    </source>
</evidence>
<name>A0A3P7PFI0_9FIRM</name>
<dbReference type="GO" id="GO:0005524">
    <property type="term" value="F:ATP binding"/>
    <property type="evidence" value="ECO:0007669"/>
    <property type="project" value="UniProtKB-KW"/>
</dbReference>
<dbReference type="InterPro" id="IPR005790">
    <property type="entry name" value="DNA_polIII_delta"/>
</dbReference>
<comment type="catalytic activity">
    <reaction evidence="11">
        <text>DNA(n) + a 2'-deoxyribonucleoside 5'-triphosphate = DNA(n+1) + diphosphate</text>
        <dbReference type="Rhea" id="RHEA:22508"/>
        <dbReference type="Rhea" id="RHEA-COMP:17339"/>
        <dbReference type="Rhea" id="RHEA-COMP:17340"/>
        <dbReference type="ChEBI" id="CHEBI:33019"/>
        <dbReference type="ChEBI" id="CHEBI:61560"/>
        <dbReference type="ChEBI" id="CHEBI:173112"/>
        <dbReference type="EC" id="2.7.7.7"/>
    </reaction>
</comment>
<evidence type="ECO:0000256" key="2">
    <source>
        <dbReference type="ARBA" id="ARBA00012417"/>
    </source>
</evidence>
<dbReference type="GO" id="GO:0003887">
    <property type="term" value="F:DNA-directed DNA polymerase activity"/>
    <property type="evidence" value="ECO:0007669"/>
    <property type="project" value="UniProtKB-KW"/>
</dbReference>
<dbReference type="GO" id="GO:0006261">
    <property type="term" value="P:DNA-templated DNA replication"/>
    <property type="evidence" value="ECO:0007669"/>
    <property type="project" value="TreeGrafter"/>
</dbReference>
<evidence type="ECO:0000256" key="4">
    <source>
        <dbReference type="ARBA" id="ARBA00022695"/>
    </source>
</evidence>
<keyword evidence="7" id="KW-0547">Nucleotide-binding</keyword>
<evidence type="ECO:0000256" key="1">
    <source>
        <dbReference type="ARBA" id="ARBA00006360"/>
    </source>
</evidence>
<dbReference type="InterPro" id="IPR003593">
    <property type="entry name" value="AAA+_ATPase"/>
</dbReference>
<dbReference type="KEGG" id="cbar:PATL70BA_1769"/>
<keyword evidence="5" id="KW-0235">DNA replication</keyword>
<dbReference type="CDD" id="cd18137">
    <property type="entry name" value="HLD_clamp_pol_III_gamma_tau"/>
    <property type="match status" value="1"/>
</dbReference>
<evidence type="ECO:0000256" key="6">
    <source>
        <dbReference type="ARBA" id="ARBA00022723"/>
    </source>
</evidence>
<comment type="similarity">
    <text evidence="1">Belongs to the DnaX/STICHEL family.</text>
</comment>
<dbReference type="CDD" id="cd00009">
    <property type="entry name" value="AAA"/>
    <property type="match status" value="1"/>
</dbReference>
<dbReference type="NCBIfam" id="TIGR02397">
    <property type="entry name" value="dnaX_nterm"/>
    <property type="match status" value="1"/>
</dbReference>
<keyword evidence="6" id="KW-0479">Metal-binding</keyword>
<evidence type="ECO:0000256" key="10">
    <source>
        <dbReference type="ARBA" id="ARBA00022932"/>
    </source>
</evidence>
<dbReference type="AlphaFoldDB" id="A0A3P7PFI0"/>
<dbReference type="Pfam" id="PF13177">
    <property type="entry name" value="DNA_pol3_delta2"/>
    <property type="match status" value="1"/>
</dbReference>
<evidence type="ECO:0000259" key="12">
    <source>
        <dbReference type="SMART" id="SM00382"/>
    </source>
</evidence>
<feature type="domain" description="AAA+ ATPase" evidence="12">
    <location>
        <begin position="37"/>
        <end position="179"/>
    </location>
</feature>
<dbReference type="Pfam" id="PF12169">
    <property type="entry name" value="DNA_pol3_gamma3"/>
    <property type="match status" value="1"/>
</dbReference>
<reference evidence="13 14" key="1">
    <citation type="submission" date="2018-09" db="EMBL/GenBank/DDBJ databases">
        <authorList>
            <person name="Postec A."/>
        </authorList>
    </citation>
    <scope>NUCLEOTIDE SEQUENCE [LARGE SCALE GENOMIC DNA]</scope>
    <source>
        <strain evidence="13">70B-A</strain>
    </source>
</reference>
<dbReference type="GO" id="GO:0046872">
    <property type="term" value="F:metal ion binding"/>
    <property type="evidence" value="ECO:0007669"/>
    <property type="project" value="UniProtKB-KW"/>
</dbReference>
<evidence type="ECO:0000256" key="11">
    <source>
        <dbReference type="ARBA" id="ARBA00049244"/>
    </source>
</evidence>
<dbReference type="InterPro" id="IPR045085">
    <property type="entry name" value="HLD_clamp_pol_III_gamma_tau"/>
</dbReference>
<gene>
    <name evidence="13" type="primary">dnaX</name>
    <name evidence="13" type="ORF">PATL70BA_1769</name>
</gene>
<dbReference type="SMART" id="SM00382">
    <property type="entry name" value="AAA"/>
    <property type="match status" value="1"/>
</dbReference>
<proteinExistence type="inferred from homology"/>
<dbReference type="SUPFAM" id="SSF52540">
    <property type="entry name" value="P-loop containing nucleoside triphosphate hydrolases"/>
    <property type="match status" value="1"/>
</dbReference>
<dbReference type="OrthoDB" id="9810148at2"/>
<dbReference type="PANTHER" id="PTHR11669">
    <property type="entry name" value="REPLICATION FACTOR C / DNA POLYMERASE III GAMMA-TAU SUBUNIT"/>
    <property type="match status" value="1"/>
</dbReference>
<keyword evidence="8" id="KW-0862">Zinc</keyword>
<dbReference type="NCBIfam" id="NF004046">
    <property type="entry name" value="PRK05563.1"/>
    <property type="match status" value="1"/>
</dbReference>
<evidence type="ECO:0000313" key="14">
    <source>
        <dbReference type="Proteomes" id="UP000279029"/>
    </source>
</evidence>
<dbReference type="InterPro" id="IPR012763">
    <property type="entry name" value="DNA_pol_III_sug/sutau_N"/>
</dbReference>
<dbReference type="EC" id="2.7.7.7" evidence="2"/>
<dbReference type="InterPro" id="IPR008921">
    <property type="entry name" value="DNA_pol3_clamp-load_cplx_C"/>
</dbReference>
<keyword evidence="14" id="KW-1185">Reference proteome</keyword>
<evidence type="ECO:0000256" key="9">
    <source>
        <dbReference type="ARBA" id="ARBA00022840"/>
    </source>
</evidence>